<feature type="compositionally biased region" description="Basic residues" evidence="1">
    <location>
        <begin position="31"/>
        <end position="41"/>
    </location>
</feature>
<gene>
    <name evidence="2" type="ORF">DPMN_159682</name>
</gene>
<accession>A0A9D4ELE0</accession>
<proteinExistence type="predicted"/>
<evidence type="ECO:0000313" key="2">
    <source>
        <dbReference type="EMBL" id="KAH3781778.1"/>
    </source>
</evidence>
<evidence type="ECO:0000256" key="1">
    <source>
        <dbReference type="SAM" id="MobiDB-lite"/>
    </source>
</evidence>
<dbReference type="AlphaFoldDB" id="A0A9D4ELE0"/>
<organism evidence="2 3">
    <name type="scientific">Dreissena polymorpha</name>
    <name type="common">Zebra mussel</name>
    <name type="synonym">Mytilus polymorpha</name>
    <dbReference type="NCBI Taxonomy" id="45954"/>
    <lineage>
        <taxon>Eukaryota</taxon>
        <taxon>Metazoa</taxon>
        <taxon>Spiralia</taxon>
        <taxon>Lophotrochozoa</taxon>
        <taxon>Mollusca</taxon>
        <taxon>Bivalvia</taxon>
        <taxon>Autobranchia</taxon>
        <taxon>Heteroconchia</taxon>
        <taxon>Euheterodonta</taxon>
        <taxon>Imparidentia</taxon>
        <taxon>Neoheterodontei</taxon>
        <taxon>Myida</taxon>
        <taxon>Dreissenoidea</taxon>
        <taxon>Dreissenidae</taxon>
        <taxon>Dreissena</taxon>
    </lineage>
</organism>
<feature type="region of interest" description="Disordered" evidence="1">
    <location>
        <begin position="1"/>
        <end position="52"/>
    </location>
</feature>
<keyword evidence="3" id="KW-1185">Reference proteome</keyword>
<reference evidence="2" key="1">
    <citation type="journal article" date="2019" name="bioRxiv">
        <title>The Genome of the Zebra Mussel, Dreissena polymorpha: A Resource for Invasive Species Research.</title>
        <authorList>
            <person name="McCartney M.A."/>
            <person name="Auch B."/>
            <person name="Kono T."/>
            <person name="Mallez S."/>
            <person name="Zhang Y."/>
            <person name="Obille A."/>
            <person name="Becker A."/>
            <person name="Abrahante J.E."/>
            <person name="Garbe J."/>
            <person name="Badalamenti J.P."/>
            <person name="Herman A."/>
            <person name="Mangelson H."/>
            <person name="Liachko I."/>
            <person name="Sullivan S."/>
            <person name="Sone E.D."/>
            <person name="Koren S."/>
            <person name="Silverstein K.A.T."/>
            <person name="Beckman K.B."/>
            <person name="Gohl D.M."/>
        </authorList>
    </citation>
    <scope>NUCLEOTIDE SEQUENCE</scope>
    <source>
        <strain evidence="2">Duluth1</strain>
        <tissue evidence="2">Whole animal</tissue>
    </source>
</reference>
<sequence>MLKLAQTDRPTDQQTGQKQYVPHYYKGGNNMKKKKLGRGRGRSSNNMFKKMEGEGMRGRYNLLDRGMFKKKIGGGGGGGIMWEGDIMWVSSDNHLVDRPTDRPT</sequence>
<dbReference type="Proteomes" id="UP000828390">
    <property type="component" value="Unassembled WGS sequence"/>
</dbReference>
<name>A0A9D4ELE0_DREPO</name>
<comment type="caution">
    <text evidence="2">The sequence shown here is derived from an EMBL/GenBank/DDBJ whole genome shotgun (WGS) entry which is preliminary data.</text>
</comment>
<reference evidence="2" key="2">
    <citation type="submission" date="2020-11" db="EMBL/GenBank/DDBJ databases">
        <authorList>
            <person name="McCartney M.A."/>
            <person name="Auch B."/>
            <person name="Kono T."/>
            <person name="Mallez S."/>
            <person name="Becker A."/>
            <person name="Gohl D.M."/>
            <person name="Silverstein K.A.T."/>
            <person name="Koren S."/>
            <person name="Bechman K.B."/>
            <person name="Herman A."/>
            <person name="Abrahante J.E."/>
            <person name="Garbe J."/>
        </authorList>
    </citation>
    <scope>NUCLEOTIDE SEQUENCE</scope>
    <source>
        <strain evidence="2">Duluth1</strain>
        <tissue evidence="2">Whole animal</tissue>
    </source>
</reference>
<protein>
    <submittedName>
        <fullName evidence="2">Uncharacterized protein</fullName>
    </submittedName>
</protein>
<evidence type="ECO:0000313" key="3">
    <source>
        <dbReference type="Proteomes" id="UP000828390"/>
    </source>
</evidence>
<dbReference type="EMBL" id="JAIWYP010000008">
    <property type="protein sequence ID" value="KAH3781778.1"/>
    <property type="molecule type" value="Genomic_DNA"/>
</dbReference>